<dbReference type="Gene3D" id="3.40.30.10">
    <property type="entry name" value="Glutaredoxin"/>
    <property type="match status" value="1"/>
</dbReference>
<dbReference type="AlphaFoldDB" id="A0A0A1MPE3"/>
<dbReference type="Pfam" id="PF14595">
    <property type="entry name" value="Thioredoxin_9"/>
    <property type="match status" value="1"/>
</dbReference>
<evidence type="ECO:0000313" key="1">
    <source>
        <dbReference type="EMBL" id="CEI81507.1"/>
    </source>
</evidence>
<accession>A0A0A1MPE3</accession>
<keyword evidence="2" id="KW-1185">Reference proteome</keyword>
<proteinExistence type="predicted"/>
<gene>
    <name evidence="1" type="ORF">BN997_01330</name>
</gene>
<protein>
    <recommendedName>
        <fullName evidence="3">Thioredoxin</fullName>
    </recommendedName>
</protein>
<sequence length="184" mass="21358">MSLNEWYDKGLDPDEYIEAMEVNKEDLLYIYDNFSLPADEAFFEEVKNKNLRAIILTEDWCGDAMLNMPILLKISEAVNMPVKALLREDNLELMDQYLTNGTARSIPIIIFIDSEGNEAGKWGPRASKIQAYIDEARAQLPSKDADDFEEKQKQMHRFISKSYRDDQDNWSIVYESMKETLKAI</sequence>
<dbReference type="OrthoDB" id="6120799at2"/>
<dbReference type="RefSeq" id="WP_042530677.1">
    <property type="nucleotide sequence ID" value="NZ_CDGG01000001.1"/>
</dbReference>
<dbReference type="EMBL" id="CDGG01000001">
    <property type="protein sequence ID" value="CEI81507.1"/>
    <property type="molecule type" value="Genomic_DNA"/>
</dbReference>
<organism evidence="1 2">
    <name type="scientific">Oceanobacillus oncorhynchi</name>
    <dbReference type="NCBI Taxonomy" id="545501"/>
    <lineage>
        <taxon>Bacteria</taxon>
        <taxon>Bacillati</taxon>
        <taxon>Bacillota</taxon>
        <taxon>Bacilli</taxon>
        <taxon>Bacillales</taxon>
        <taxon>Bacillaceae</taxon>
        <taxon>Oceanobacillus</taxon>
    </lineage>
</organism>
<dbReference type="STRING" id="545501.BN997_01330"/>
<reference evidence="1 2" key="1">
    <citation type="submission" date="2014-11" db="EMBL/GenBank/DDBJ databases">
        <authorList>
            <person name="Urmite Genomes Urmite Genomes"/>
        </authorList>
    </citation>
    <scope>NUCLEOTIDE SEQUENCE [LARGE SCALE GENOMIC DNA]</scope>
    <source>
        <strain evidence="1 2">Oc5</strain>
    </source>
</reference>
<evidence type="ECO:0000313" key="2">
    <source>
        <dbReference type="Proteomes" id="UP000040453"/>
    </source>
</evidence>
<dbReference type="Proteomes" id="UP000040453">
    <property type="component" value="Unassembled WGS sequence"/>
</dbReference>
<evidence type="ECO:0008006" key="3">
    <source>
        <dbReference type="Google" id="ProtNLM"/>
    </source>
</evidence>
<name>A0A0A1MPE3_9BACI</name>
<dbReference type="InterPro" id="IPR036249">
    <property type="entry name" value="Thioredoxin-like_sf"/>
</dbReference>
<dbReference type="SUPFAM" id="SSF52833">
    <property type="entry name" value="Thioredoxin-like"/>
    <property type="match status" value="1"/>
</dbReference>